<evidence type="ECO:0000259" key="2">
    <source>
        <dbReference type="Pfam" id="PF01918"/>
    </source>
</evidence>
<evidence type="ECO:0000313" key="4">
    <source>
        <dbReference type="Proteomes" id="UP000298138"/>
    </source>
</evidence>
<dbReference type="OrthoDB" id="424402at2759"/>
<feature type="domain" description="DNA/RNA-binding protein Alba-like" evidence="2">
    <location>
        <begin position="7"/>
        <end position="69"/>
    </location>
</feature>
<keyword evidence="4" id="KW-1185">Reference proteome</keyword>
<organism evidence="3 4">
    <name type="scientific">Ascodesmis nigricans</name>
    <dbReference type="NCBI Taxonomy" id="341454"/>
    <lineage>
        <taxon>Eukaryota</taxon>
        <taxon>Fungi</taxon>
        <taxon>Dikarya</taxon>
        <taxon>Ascomycota</taxon>
        <taxon>Pezizomycotina</taxon>
        <taxon>Pezizomycetes</taxon>
        <taxon>Pezizales</taxon>
        <taxon>Ascodesmidaceae</taxon>
        <taxon>Ascodesmis</taxon>
    </lineage>
</organism>
<sequence length="135" mass="14758">PVLNIISSHKLSAKTTRCLAILYPSEPSGSPAVGIRAKGPAAAKAITLVELVKQRIEEKGDQWWQYNVLEPQHPTQATKAAQALAPRRDLDESGDEGTFTSYLENPKNLPLVPLMIIYLSLSPIPDLASKWGEQT</sequence>
<feature type="non-terminal residue" evidence="3">
    <location>
        <position position="1"/>
    </location>
</feature>
<feature type="non-terminal residue" evidence="3">
    <location>
        <position position="135"/>
    </location>
</feature>
<dbReference type="InParanoid" id="A0A4S2MTQ8"/>
<proteinExistence type="predicted"/>
<dbReference type="AlphaFoldDB" id="A0A4S2MTQ8"/>
<dbReference type="EMBL" id="ML220128">
    <property type="protein sequence ID" value="TGZ79874.1"/>
    <property type="molecule type" value="Genomic_DNA"/>
</dbReference>
<dbReference type="InterPro" id="IPR002775">
    <property type="entry name" value="DNA/RNA-bd_Alba-like"/>
</dbReference>
<evidence type="ECO:0000313" key="3">
    <source>
        <dbReference type="EMBL" id="TGZ79874.1"/>
    </source>
</evidence>
<dbReference type="Pfam" id="PF01918">
    <property type="entry name" value="Alba"/>
    <property type="match status" value="1"/>
</dbReference>
<dbReference type="Proteomes" id="UP000298138">
    <property type="component" value="Unassembled WGS sequence"/>
</dbReference>
<reference evidence="3 4" key="1">
    <citation type="submission" date="2019-04" db="EMBL/GenBank/DDBJ databases">
        <title>Comparative genomics and transcriptomics to analyze fruiting body development in filamentous ascomycetes.</title>
        <authorList>
            <consortium name="DOE Joint Genome Institute"/>
            <person name="Lutkenhaus R."/>
            <person name="Traeger S."/>
            <person name="Breuer J."/>
            <person name="Kuo A."/>
            <person name="Lipzen A."/>
            <person name="Pangilinan J."/>
            <person name="Dilworth D."/>
            <person name="Sandor L."/>
            <person name="Poggeler S."/>
            <person name="Barry K."/>
            <person name="Grigoriev I.V."/>
            <person name="Nowrousian M."/>
        </authorList>
    </citation>
    <scope>NUCLEOTIDE SEQUENCE [LARGE SCALE GENOMIC DNA]</scope>
    <source>
        <strain evidence="3 4">CBS 389.68</strain>
    </source>
</reference>
<accession>A0A4S2MTQ8</accession>
<name>A0A4S2MTQ8_9PEZI</name>
<dbReference type="GO" id="GO:0003676">
    <property type="term" value="F:nucleic acid binding"/>
    <property type="evidence" value="ECO:0007669"/>
    <property type="project" value="InterPro"/>
</dbReference>
<protein>
    <recommendedName>
        <fullName evidence="2">DNA/RNA-binding protein Alba-like domain-containing protein</fullName>
    </recommendedName>
</protein>
<gene>
    <name evidence="3" type="ORF">EX30DRAFT_292905</name>
</gene>
<evidence type="ECO:0000256" key="1">
    <source>
        <dbReference type="SAM" id="MobiDB-lite"/>
    </source>
</evidence>
<feature type="region of interest" description="Disordered" evidence="1">
    <location>
        <begin position="75"/>
        <end position="102"/>
    </location>
</feature>